<dbReference type="Gene3D" id="3.50.50.60">
    <property type="entry name" value="FAD/NAD(P)-binding domain"/>
    <property type="match status" value="1"/>
</dbReference>
<dbReference type="InterPro" id="IPR036188">
    <property type="entry name" value="FAD/NAD-bd_sf"/>
</dbReference>
<accession>A0A6C0GBW3</accession>
<dbReference type="Pfam" id="PF13450">
    <property type="entry name" value="NAD_binding_8"/>
    <property type="match status" value="1"/>
</dbReference>
<sequence length="82" mass="8855">MSLSLKKFDFSTLQTDIAIVGAGISGLYSGWRLLNGEFRGASRYSGMNPTVSIFEMSNRVGGRLFSVKNYPGMTNIVAELGA</sequence>
<dbReference type="KEGG" id="rhoz:GXP67_00915"/>
<dbReference type="AlphaFoldDB" id="A0A6C0GBW3"/>
<evidence type="ECO:0000313" key="2">
    <source>
        <dbReference type="Proteomes" id="UP000480178"/>
    </source>
</evidence>
<evidence type="ECO:0000313" key="1">
    <source>
        <dbReference type="EMBL" id="QHT65334.1"/>
    </source>
</evidence>
<dbReference type="Proteomes" id="UP000480178">
    <property type="component" value="Chromosome"/>
</dbReference>
<reference evidence="1 2" key="1">
    <citation type="submission" date="2020-01" db="EMBL/GenBank/DDBJ databases">
        <authorList>
            <person name="Kim M.K."/>
        </authorList>
    </citation>
    <scope>NUCLEOTIDE SEQUENCE [LARGE SCALE GENOMIC DNA]</scope>
    <source>
        <strain evidence="1 2">172606-1</strain>
    </source>
</reference>
<proteinExistence type="predicted"/>
<protein>
    <submittedName>
        <fullName evidence="1">NAD(P)-binding protein</fullName>
    </submittedName>
</protein>
<dbReference type="SUPFAM" id="SSF51905">
    <property type="entry name" value="FAD/NAD(P)-binding domain"/>
    <property type="match status" value="1"/>
</dbReference>
<dbReference type="RefSeq" id="WP_162441421.1">
    <property type="nucleotide sequence ID" value="NZ_CP048222.1"/>
</dbReference>
<gene>
    <name evidence="1" type="ORF">GXP67_00915</name>
</gene>
<organism evidence="1 2">
    <name type="scientific">Rhodocytophaga rosea</name>
    <dbReference type="NCBI Taxonomy" id="2704465"/>
    <lineage>
        <taxon>Bacteria</taxon>
        <taxon>Pseudomonadati</taxon>
        <taxon>Bacteroidota</taxon>
        <taxon>Cytophagia</taxon>
        <taxon>Cytophagales</taxon>
        <taxon>Rhodocytophagaceae</taxon>
        <taxon>Rhodocytophaga</taxon>
    </lineage>
</organism>
<keyword evidence="2" id="KW-1185">Reference proteome</keyword>
<dbReference type="EMBL" id="CP048222">
    <property type="protein sequence ID" value="QHT65334.1"/>
    <property type="molecule type" value="Genomic_DNA"/>
</dbReference>
<name>A0A6C0GBW3_9BACT</name>